<accession>A0ABQ5I453</accession>
<dbReference type="Pfam" id="PF00201">
    <property type="entry name" value="UDPGT"/>
    <property type="match status" value="1"/>
</dbReference>
<proteinExistence type="inferred from homology"/>
<keyword evidence="6" id="KW-1185">Reference proteome</keyword>
<keyword evidence="2 3" id="KW-0808">Transferase</keyword>
<dbReference type="SUPFAM" id="SSF53756">
    <property type="entry name" value="UDP-Glycosyltransferase/glycogen phosphorylase"/>
    <property type="match status" value="1"/>
</dbReference>
<dbReference type="Proteomes" id="UP001151760">
    <property type="component" value="Unassembled WGS sequence"/>
</dbReference>
<dbReference type="InterPro" id="IPR002213">
    <property type="entry name" value="UDP_glucos_trans"/>
</dbReference>
<evidence type="ECO:0000313" key="5">
    <source>
        <dbReference type="EMBL" id="GJT94906.1"/>
    </source>
</evidence>
<protein>
    <recommendedName>
        <fullName evidence="4">Glycosyltransferase</fullName>
        <ecNumber evidence="4">2.4.1.-</ecNumber>
    </recommendedName>
</protein>
<sequence>MNPTLRLADKLTRLGARVTFVTTINGLRNLKNRPSHPGLSYDSFPDGNDEGGPFDKPNYYEQMKLVGSVSLENLIVTKSKNDQKVSFVIYGMCLPWVAQTARDLHVPSAFFFFQSGASLCVMYHLLKINDNIDPSGNVEIPKMPLLKYSEIPDFLLPTNKLAPIFQQHMQTLEKEQKPCILINTFDGLEKELINSIPNRLNILSVGPLVSDETNDSDREYYLQWLDSKGDKSVIYVSFGSFVELDKNQKEEMFQGLIESGHPFLWVIRNYQEEDEVMKSCKAESNGLIVRWCSQVQVLSHVAIGCFVTHCGWNSVTESVISGVPMVGYPKLADQILNVKMVEEVWGNEVKAIADNGGAVTRDEIKRCLNVVMGDSEIKSKCEILKSLAQEANVEGGSSHTNLKQLLENSV</sequence>
<organism evidence="5 6">
    <name type="scientific">Tanacetum coccineum</name>
    <dbReference type="NCBI Taxonomy" id="301880"/>
    <lineage>
        <taxon>Eukaryota</taxon>
        <taxon>Viridiplantae</taxon>
        <taxon>Streptophyta</taxon>
        <taxon>Embryophyta</taxon>
        <taxon>Tracheophyta</taxon>
        <taxon>Spermatophyta</taxon>
        <taxon>Magnoliopsida</taxon>
        <taxon>eudicotyledons</taxon>
        <taxon>Gunneridae</taxon>
        <taxon>Pentapetalae</taxon>
        <taxon>asterids</taxon>
        <taxon>campanulids</taxon>
        <taxon>Asterales</taxon>
        <taxon>Asteraceae</taxon>
        <taxon>Asteroideae</taxon>
        <taxon>Anthemideae</taxon>
        <taxon>Anthemidinae</taxon>
        <taxon>Tanacetum</taxon>
    </lineage>
</organism>
<dbReference type="EC" id="2.4.1.-" evidence="4"/>
<keyword evidence="3" id="KW-0328">Glycosyltransferase</keyword>
<evidence type="ECO:0000256" key="4">
    <source>
        <dbReference type="RuleBase" id="RU362057"/>
    </source>
</evidence>
<dbReference type="PROSITE" id="PS00375">
    <property type="entry name" value="UDPGT"/>
    <property type="match status" value="1"/>
</dbReference>
<evidence type="ECO:0000256" key="2">
    <source>
        <dbReference type="ARBA" id="ARBA00022679"/>
    </source>
</evidence>
<dbReference type="EMBL" id="BQNB010020340">
    <property type="protein sequence ID" value="GJT94906.1"/>
    <property type="molecule type" value="Genomic_DNA"/>
</dbReference>
<dbReference type="Gene3D" id="3.40.50.2000">
    <property type="entry name" value="Glycogen Phosphorylase B"/>
    <property type="match status" value="2"/>
</dbReference>
<evidence type="ECO:0000256" key="3">
    <source>
        <dbReference type="RuleBase" id="RU003718"/>
    </source>
</evidence>
<evidence type="ECO:0000313" key="6">
    <source>
        <dbReference type="Proteomes" id="UP001151760"/>
    </source>
</evidence>
<dbReference type="PANTHER" id="PTHR11926:SF1534">
    <property type="entry name" value="GLYCOSYLTRANSFERASE"/>
    <property type="match status" value="1"/>
</dbReference>
<dbReference type="PANTHER" id="PTHR11926">
    <property type="entry name" value="GLUCOSYL/GLUCURONOSYL TRANSFERASES"/>
    <property type="match status" value="1"/>
</dbReference>
<comment type="caution">
    <text evidence="5">The sequence shown here is derived from an EMBL/GenBank/DDBJ whole genome shotgun (WGS) entry which is preliminary data.</text>
</comment>
<dbReference type="CDD" id="cd03784">
    <property type="entry name" value="GT1_Gtf-like"/>
    <property type="match status" value="1"/>
</dbReference>
<evidence type="ECO:0000256" key="1">
    <source>
        <dbReference type="ARBA" id="ARBA00009995"/>
    </source>
</evidence>
<reference evidence="5" key="1">
    <citation type="journal article" date="2022" name="Int. J. Mol. Sci.">
        <title>Draft Genome of Tanacetum Coccineum: Genomic Comparison of Closely Related Tanacetum-Family Plants.</title>
        <authorList>
            <person name="Yamashiro T."/>
            <person name="Shiraishi A."/>
            <person name="Nakayama K."/>
            <person name="Satake H."/>
        </authorList>
    </citation>
    <scope>NUCLEOTIDE SEQUENCE</scope>
</reference>
<reference evidence="5" key="2">
    <citation type="submission" date="2022-01" db="EMBL/GenBank/DDBJ databases">
        <authorList>
            <person name="Yamashiro T."/>
            <person name="Shiraishi A."/>
            <person name="Satake H."/>
            <person name="Nakayama K."/>
        </authorList>
    </citation>
    <scope>NUCLEOTIDE SEQUENCE</scope>
</reference>
<gene>
    <name evidence="5" type="ORF">Tco_1090424</name>
</gene>
<name>A0ABQ5I453_9ASTR</name>
<dbReference type="InterPro" id="IPR035595">
    <property type="entry name" value="UDP_glycos_trans_CS"/>
</dbReference>
<comment type="similarity">
    <text evidence="1 3">Belongs to the UDP-glycosyltransferase family.</text>
</comment>